<dbReference type="STRING" id="321763.SAMN04488692_108105"/>
<dbReference type="NCBIfam" id="TIGR00125">
    <property type="entry name" value="cyt_tran_rel"/>
    <property type="match status" value="1"/>
</dbReference>
<dbReference type="RefSeq" id="WP_234985523.1">
    <property type="nucleotide sequence ID" value="NZ_FNGO01000008.1"/>
</dbReference>
<accession>A0A1G9MLL2</accession>
<protein>
    <submittedName>
        <fullName evidence="4">RfaE bifunctional protein, domain II</fullName>
    </submittedName>
</protein>
<keyword evidence="1" id="KW-0808">Transferase</keyword>
<dbReference type="PANTHER" id="PTHR43793:SF2">
    <property type="entry name" value="BIFUNCTIONAL PROTEIN HLDE"/>
    <property type="match status" value="1"/>
</dbReference>
<dbReference type="Proteomes" id="UP000199476">
    <property type="component" value="Unassembled WGS sequence"/>
</dbReference>
<dbReference type="SUPFAM" id="SSF52374">
    <property type="entry name" value="Nucleotidylyl transferase"/>
    <property type="match status" value="1"/>
</dbReference>
<evidence type="ECO:0000259" key="3">
    <source>
        <dbReference type="Pfam" id="PF01467"/>
    </source>
</evidence>
<feature type="domain" description="Cytidyltransferase-like" evidence="3">
    <location>
        <begin position="27"/>
        <end position="141"/>
    </location>
</feature>
<name>A0A1G9MLL2_9FIRM</name>
<dbReference type="GO" id="GO:0016779">
    <property type="term" value="F:nucleotidyltransferase activity"/>
    <property type="evidence" value="ECO:0007669"/>
    <property type="project" value="UniProtKB-KW"/>
</dbReference>
<dbReference type="PANTHER" id="PTHR43793">
    <property type="entry name" value="FAD SYNTHASE"/>
    <property type="match status" value="1"/>
</dbReference>
<dbReference type="InterPro" id="IPR014729">
    <property type="entry name" value="Rossmann-like_a/b/a_fold"/>
</dbReference>
<evidence type="ECO:0000313" key="4">
    <source>
        <dbReference type="EMBL" id="SDL75099.1"/>
    </source>
</evidence>
<evidence type="ECO:0000313" key="5">
    <source>
        <dbReference type="Proteomes" id="UP000199476"/>
    </source>
</evidence>
<dbReference type="InterPro" id="IPR004821">
    <property type="entry name" value="Cyt_trans-like"/>
</dbReference>
<dbReference type="AlphaFoldDB" id="A0A1G9MLL2"/>
<organism evidence="4 5">
    <name type="scientific">Halarsenatibacter silvermanii</name>
    <dbReference type="NCBI Taxonomy" id="321763"/>
    <lineage>
        <taxon>Bacteria</taxon>
        <taxon>Bacillati</taxon>
        <taxon>Bacillota</taxon>
        <taxon>Clostridia</taxon>
        <taxon>Halanaerobiales</taxon>
        <taxon>Halarsenatibacteraceae</taxon>
        <taxon>Halarsenatibacter</taxon>
    </lineage>
</organism>
<dbReference type="Pfam" id="PF01467">
    <property type="entry name" value="CTP_transf_like"/>
    <property type="match status" value="1"/>
</dbReference>
<gene>
    <name evidence="4" type="ORF">SAMN04488692_108105</name>
</gene>
<dbReference type="EMBL" id="FNGO01000008">
    <property type="protein sequence ID" value="SDL75099.1"/>
    <property type="molecule type" value="Genomic_DNA"/>
</dbReference>
<keyword evidence="5" id="KW-1185">Reference proteome</keyword>
<keyword evidence="2" id="KW-0548">Nucleotidyltransferase</keyword>
<dbReference type="Gene3D" id="3.40.50.620">
    <property type="entry name" value="HUPs"/>
    <property type="match status" value="1"/>
</dbReference>
<evidence type="ECO:0000256" key="1">
    <source>
        <dbReference type="ARBA" id="ARBA00022679"/>
    </source>
</evidence>
<sequence length="162" mass="18146">MSKDGIMELEILEDLIKSEYEDFTVGLTNGCFDIIHVGHTRYLTGAKKLADILVVALNSDESVARLKGAGRPIIPLEERMEIISTLEPVDFVTSFQEDTCRRTIELLRPDIYIKGGDYDRSNLPEWETVERIGGKVELLPVTAGRSTSQIIDKIISSHHTSK</sequence>
<dbReference type="InterPro" id="IPR050385">
    <property type="entry name" value="Archaeal_FAD_synthase"/>
</dbReference>
<reference evidence="4 5" key="1">
    <citation type="submission" date="2016-10" db="EMBL/GenBank/DDBJ databases">
        <authorList>
            <person name="de Groot N.N."/>
        </authorList>
    </citation>
    <scope>NUCLEOTIDE SEQUENCE [LARGE SCALE GENOMIC DNA]</scope>
    <source>
        <strain evidence="4 5">SLAS-1</strain>
    </source>
</reference>
<proteinExistence type="predicted"/>
<evidence type="ECO:0000256" key="2">
    <source>
        <dbReference type="ARBA" id="ARBA00022695"/>
    </source>
</evidence>